<dbReference type="EMBL" id="QMPY01000039">
    <property type="protein sequence ID" value="RLE08201.1"/>
    <property type="molecule type" value="Genomic_DNA"/>
</dbReference>
<evidence type="ECO:0000256" key="6">
    <source>
        <dbReference type="ARBA" id="ARBA00047334"/>
    </source>
</evidence>
<evidence type="ECO:0000256" key="8">
    <source>
        <dbReference type="ARBA" id="ARBA00047883"/>
    </source>
</evidence>
<dbReference type="InterPro" id="IPR013785">
    <property type="entry name" value="Aldolase_TIM"/>
</dbReference>
<reference evidence="14 15" key="1">
    <citation type="submission" date="2018-06" db="EMBL/GenBank/DDBJ databases">
        <title>Extensive metabolic versatility and redundancy in microbially diverse, dynamic hydrothermal sediments.</title>
        <authorList>
            <person name="Dombrowski N."/>
            <person name="Teske A."/>
            <person name="Baker B.J."/>
        </authorList>
    </citation>
    <scope>NUCLEOTIDE SEQUENCE [LARGE SCALE GENOMIC DNA]</scope>
    <source>
        <strain evidence="14">B7_G13</strain>
    </source>
</reference>
<dbReference type="GO" id="GO:0009229">
    <property type="term" value="P:thiamine diphosphate biosynthetic process"/>
    <property type="evidence" value="ECO:0007669"/>
    <property type="project" value="UniProtKB-UniRule"/>
</dbReference>
<comment type="catalytic activity">
    <reaction evidence="6 9 10">
        <text>4-methyl-5-(2-phosphooxyethyl)-thiazole + 4-amino-2-methyl-5-(diphosphooxymethyl)pyrimidine + H(+) = thiamine phosphate + diphosphate</text>
        <dbReference type="Rhea" id="RHEA:22328"/>
        <dbReference type="ChEBI" id="CHEBI:15378"/>
        <dbReference type="ChEBI" id="CHEBI:33019"/>
        <dbReference type="ChEBI" id="CHEBI:37575"/>
        <dbReference type="ChEBI" id="CHEBI:57841"/>
        <dbReference type="ChEBI" id="CHEBI:58296"/>
        <dbReference type="EC" id="2.5.1.3"/>
    </reaction>
</comment>
<dbReference type="Gene3D" id="3.20.20.70">
    <property type="entry name" value="Aldolase class I"/>
    <property type="match status" value="1"/>
</dbReference>
<dbReference type="GO" id="GO:0000287">
    <property type="term" value="F:magnesium ion binding"/>
    <property type="evidence" value="ECO:0007669"/>
    <property type="project" value="UniProtKB-UniRule"/>
</dbReference>
<feature type="binding site" evidence="9">
    <location>
        <position position="245"/>
    </location>
    <ligand>
        <name>4-amino-2-methyl-5-(diphosphooxymethyl)pyrimidine</name>
        <dbReference type="ChEBI" id="CHEBI:57841"/>
    </ligand>
</feature>
<feature type="domain" description="Thiamine phosphate synthase/TenI" evidence="12">
    <location>
        <begin position="146"/>
        <end position="325"/>
    </location>
</feature>
<keyword evidence="4 9" id="KW-0460">Magnesium</keyword>
<evidence type="ECO:0000256" key="9">
    <source>
        <dbReference type="HAMAP-Rule" id="MF_00097"/>
    </source>
</evidence>
<organism evidence="14 15">
    <name type="scientific">Aerophobetes bacterium</name>
    <dbReference type="NCBI Taxonomy" id="2030807"/>
    <lineage>
        <taxon>Bacteria</taxon>
        <taxon>Candidatus Aerophobota</taxon>
    </lineage>
</organism>
<keyword evidence="3 9" id="KW-0479">Metal-binding</keyword>
<dbReference type="Proteomes" id="UP000277457">
    <property type="component" value="Unassembled WGS sequence"/>
</dbReference>
<evidence type="ECO:0000313" key="15">
    <source>
        <dbReference type="Proteomes" id="UP000277457"/>
    </source>
</evidence>
<evidence type="ECO:0000256" key="3">
    <source>
        <dbReference type="ARBA" id="ARBA00022723"/>
    </source>
</evidence>
<evidence type="ECO:0000259" key="12">
    <source>
        <dbReference type="Pfam" id="PF02581"/>
    </source>
</evidence>
<dbReference type="PANTHER" id="PTHR20857:SF23">
    <property type="entry name" value="THIAMINE BIOSYNTHETIC BIFUNCTIONAL ENZYME"/>
    <property type="match status" value="1"/>
</dbReference>
<comment type="pathway">
    <text evidence="1 9 11">Cofactor biosynthesis; thiamine diphosphate biosynthesis; thiamine phosphate from 4-amino-2-methyl-5-diphosphomethylpyrimidine and 4-methyl-5-(2-phosphoethyl)-thiazole: step 1/1.</text>
</comment>
<dbReference type="InterPro" id="IPR041397">
    <property type="entry name" value="ThiD2"/>
</dbReference>
<feature type="binding site" evidence="9">
    <location>
        <position position="207"/>
    </location>
    <ligand>
        <name>Mg(2+)</name>
        <dbReference type="ChEBI" id="CHEBI:18420"/>
    </ligand>
</feature>
<comment type="catalytic activity">
    <reaction evidence="8 9 10">
        <text>2-[(2R,5Z)-2-carboxy-4-methylthiazol-5(2H)-ylidene]ethyl phosphate + 4-amino-2-methyl-5-(diphosphooxymethyl)pyrimidine + 2 H(+) = thiamine phosphate + CO2 + diphosphate</text>
        <dbReference type="Rhea" id="RHEA:47844"/>
        <dbReference type="ChEBI" id="CHEBI:15378"/>
        <dbReference type="ChEBI" id="CHEBI:16526"/>
        <dbReference type="ChEBI" id="CHEBI:33019"/>
        <dbReference type="ChEBI" id="CHEBI:37575"/>
        <dbReference type="ChEBI" id="CHEBI:57841"/>
        <dbReference type="ChEBI" id="CHEBI:62899"/>
        <dbReference type="EC" id="2.5.1.3"/>
    </reaction>
</comment>
<dbReference type="FunFam" id="3.20.20.70:FF:000096">
    <property type="entry name" value="Thiamine-phosphate synthase"/>
    <property type="match status" value="1"/>
</dbReference>
<dbReference type="SUPFAM" id="SSF51391">
    <property type="entry name" value="Thiamin phosphate synthase"/>
    <property type="match status" value="1"/>
</dbReference>
<dbReference type="InterPro" id="IPR036206">
    <property type="entry name" value="ThiamineP_synth_sf"/>
</dbReference>
<evidence type="ECO:0000256" key="1">
    <source>
        <dbReference type="ARBA" id="ARBA00005165"/>
    </source>
</evidence>
<dbReference type="UniPathway" id="UPA00060">
    <property type="reaction ID" value="UER00141"/>
</dbReference>
<feature type="binding site" evidence="9">
    <location>
        <position position="302"/>
    </location>
    <ligand>
        <name>2-[(2R,5Z)-2-carboxy-4-methylthiazol-5(2H)-ylidene]ethyl phosphate</name>
        <dbReference type="ChEBI" id="CHEBI:62899"/>
    </ligand>
</feature>
<feature type="binding site" evidence="9">
    <location>
        <position position="206"/>
    </location>
    <ligand>
        <name>4-amino-2-methyl-5-(diphosphooxymethyl)pyrimidine</name>
        <dbReference type="ChEBI" id="CHEBI:57841"/>
    </ligand>
</feature>
<sequence length="349" mass="39748">MNKREKIYRIIDVNLNRASEGLRVIEDGMRFVLNDLQLTQKLRKLRHSLKKVTEKIPEFSPDKLISYRDSEKDVGIEFQEGRREGFKDLIRANFRRVEEAERSLEEFSKLLSLPSLGMEFKKFRFQTYCLEKEVETRLRDTYNFTLYVIADPNLMGEDFEKKIQDTIHNGATVIQLREKNSSTLRFLERALMLKEIISKKTLFIVNDRVDIAIASQADGVHLGQDDLPVPVARQILGEDKIIGVSTHSIKEAQRAEEEGANYIAIGPIFSTQTKPDSGPPKGVSIISQVKKKVHIPVIAIGGINKENVQEVLKAGADGIAVISAIFKSENVGLATRKLFEIIKRERLRK</sequence>
<comment type="caution">
    <text evidence="14">The sequence shown here is derived from an EMBL/GenBank/DDBJ whole genome shotgun (WGS) entry which is preliminary data.</text>
</comment>
<feature type="binding site" evidence="9">
    <location>
        <position position="274"/>
    </location>
    <ligand>
        <name>4-amino-2-methyl-5-(diphosphooxymethyl)pyrimidine</name>
        <dbReference type="ChEBI" id="CHEBI:57841"/>
    </ligand>
</feature>
<feature type="binding site" evidence="9">
    <location>
        <begin position="322"/>
        <end position="323"/>
    </location>
    <ligand>
        <name>2-[(2R,5Z)-2-carboxy-4-methylthiazol-5(2H)-ylidene]ethyl phosphate</name>
        <dbReference type="ChEBI" id="CHEBI:62899"/>
    </ligand>
</feature>
<dbReference type="AlphaFoldDB" id="A0A662D3N6"/>
<evidence type="ECO:0000256" key="5">
    <source>
        <dbReference type="ARBA" id="ARBA00022977"/>
    </source>
</evidence>
<feature type="binding site" evidence="9">
    <location>
        <position position="226"/>
    </location>
    <ligand>
        <name>Mg(2+)</name>
        <dbReference type="ChEBI" id="CHEBI:18420"/>
    </ligand>
</feature>
<dbReference type="HAMAP" id="MF_00097">
    <property type="entry name" value="TMP_synthase"/>
    <property type="match status" value="1"/>
</dbReference>
<accession>A0A662D3N6</accession>
<comment type="cofactor">
    <cofactor evidence="9">
        <name>Mg(2+)</name>
        <dbReference type="ChEBI" id="CHEBI:18420"/>
    </cofactor>
    <text evidence="9">Binds 1 Mg(2+) ion per subunit.</text>
</comment>
<proteinExistence type="inferred from homology"/>
<keyword evidence="5 9" id="KW-0784">Thiamine biosynthesis</keyword>
<dbReference type="Pfam" id="PF17792">
    <property type="entry name" value="ThiD2"/>
    <property type="match status" value="1"/>
</dbReference>
<dbReference type="GO" id="GO:0009228">
    <property type="term" value="P:thiamine biosynthetic process"/>
    <property type="evidence" value="ECO:0007669"/>
    <property type="project" value="UniProtKB-KW"/>
</dbReference>
<feature type="domain" description="ThiD2" evidence="13">
    <location>
        <begin position="9"/>
        <end position="133"/>
    </location>
</feature>
<evidence type="ECO:0000256" key="11">
    <source>
        <dbReference type="RuleBase" id="RU004253"/>
    </source>
</evidence>
<dbReference type="CDD" id="cd00564">
    <property type="entry name" value="TMP_TenI"/>
    <property type="match status" value="1"/>
</dbReference>
<dbReference type="EC" id="2.5.1.3" evidence="9"/>
<dbReference type="InterPro" id="IPR022998">
    <property type="entry name" value="ThiamineP_synth_TenI"/>
</dbReference>
<evidence type="ECO:0000259" key="13">
    <source>
        <dbReference type="Pfam" id="PF17792"/>
    </source>
</evidence>
<dbReference type="PIRSF" id="PIRSF000512">
    <property type="entry name" value="TMP_PPase_Cyanobac_prd"/>
    <property type="match status" value="1"/>
</dbReference>
<dbReference type="GO" id="GO:0005737">
    <property type="term" value="C:cytoplasm"/>
    <property type="evidence" value="ECO:0007669"/>
    <property type="project" value="TreeGrafter"/>
</dbReference>
<feature type="binding site" evidence="9">
    <location>
        <begin position="175"/>
        <end position="179"/>
    </location>
    <ligand>
        <name>4-amino-2-methyl-5-(diphosphooxymethyl)pyrimidine</name>
        <dbReference type="ChEBI" id="CHEBI:57841"/>
    </ligand>
</feature>
<dbReference type="GO" id="GO:0004789">
    <property type="term" value="F:thiamine-phosphate diphosphorylase activity"/>
    <property type="evidence" value="ECO:0007669"/>
    <property type="project" value="UniProtKB-UniRule"/>
</dbReference>
<evidence type="ECO:0000256" key="2">
    <source>
        <dbReference type="ARBA" id="ARBA00022679"/>
    </source>
</evidence>
<evidence type="ECO:0000313" key="14">
    <source>
        <dbReference type="EMBL" id="RLE08201.1"/>
    </source>
</evidence>
<feature type="binding site" evidence="9">
    <location>
        <begin position="271"/>
        <end position="273"/>
    </location>
    <ligand>
        <name>2-[(2R,5Z)-2-carboxy-4-methylthiazol-5(2H)-ylidene]ethyl phosphate</name>
        <dbReference type="ChEBI" id="CHEBI:62899"/>
    </ligand>
</feature>
<evidence type="ECO:0000256" key="4">
    <source>
        <dbReference type="ARBA" id="ARBA00022842"/>
    </source>
</evidence>
<dbReference type="PANTHER" id="PTHR20857">
    <property type="entry name" value="THIAMINE-PHOSPHATE PYROPHOSPHORYLASE"/>
    <property type="match status" value="1"/>
</dbReference>
<name>A0A662D3N6_UNCAE</name>
<dbReference type="InterPro" id="IPR016229">
    <property type="entry name" value="TMP_synthase_cyanobac_bac"/>
</dbReference>
<protein>
    <recommendedName>
        <fullName evidence="9">Thiamine-phosphate synthase</fullName>
        <shortName evidence="9">TP synthase</shortName>
        <shortName evidence="9">TPS</shortName>
        <ecNumber evidence="9">2.5.1.3</ecNumber>
    </recommendedName>
    <alternativeName>
        <fullName evidence="9">Thiamine-phosphate pyrophosphorylase</fullName>
        <shortName evidence="9">TMP pyrophosphorylase</shortName>
        <shortName evidence="9">TMP-PPase</shortName>
    </alternativeName>
</protein>
<evidence type="ECO:0000256" key="10">
    <source>
        <dbReference type="RuleBase" id="RU003826"/>
    </source>
</evidence>
<gene>
    <name evidence="9" type="primary">thiE</name>
    <name evidence="14" type="ORF">DRZ78_01505</name>
</gene>
<keyword evidence="2 9" id="KW-0808">Transferase</keyword>
<dbReference type="NCBIfam" id="TIGR00693">
    <property type="entry name" value="thiE"/>
    <property type="match status" value="1"/>
</dbReference>
<evidence type="ECO:0000256" key="7">
    <source>
        <dbReference type="ARBA" id="ARBA00047851"/>
    </source>
</evidence>
<dbReference type="InterPro" id="IPR034291">
    <property type="entry name" value="TMP_synthase"/>
</dbReference>
<comment type="similarity">
    <text evidence="9 10">Belongs to the thiamine-phosphate synthase family.</text>
</comment>
<dbReference type="NCBIfam" id="NF002727">
    <property type="entry name" value="PRK02615.1"/>
    <property type="match status" value="1"/>
</dbReference>
<comment type="function">
    <text evidence="9">Condenses 4-methyl-5-(beta-hydroxyethyl)thiazole monophosphate (THZ-P) and 2-methyl-4-amino-5-hydroxymethyl pyrimidine pyrophosphate (HMP-PP) to form thiamine monophosphate (TMP).</text>
</comment>
<dbReference type="Pfam" id="PF02581">
    <property type="entry name" value="TMP-TENI"/>
    <property type="match status" value="1"/>
</dbReference>
<comment type="catalytic activity">
    <reaction evidence="7 9 10">
        <text>2-(2-carboxy-4-methylthiazol-5-yl)ethyl phosphate + 4-amino-2-methyl-5-(diphosphooxymethyl)pyrimidine + 2 H(+) = thiamine phosphate + CO2 + diphosphate</text>
        <dbReference type="Rhea" id="RHEA:47848"/>
        <dbReference type="ChEBI" id="CHEBI:15378"/>
        <dbReference type="ChEBI" id="CHEBI:16526"/>
        <dbReference type="ChEBI" id="CHEBI:33019"/>
        <dbReference type="ChEBI" id="CHEBI:37575"/>
        <dbReference type="ChEBI" id="CHEBI:57841"/>
        <dbReference type="ChEBI" id="CHEBI:62890"/>
        <dbReference type="EC" id="2.5.1.3"/>
    </reaction>
</comment>